<dbReference type="Pfam" id="PF12225">
    <property type="entry name" value="DUF5981"/>
    <property type="match status" value="1"/>
</dbReference>
<dbReference type="GO" id="GO:0035999">
    <property type="term" value="P:tetrahydrofolate interconversion"/>
    <property type="evidence" value="ECO:0007669"/>
    <property type="project" value="UniProtKB-UniPathway"/>
</dbReference>
<dbReference type="GO" id="GO:0106312">
    <property type="term" value="F:methylenetetrahydrofolate reductase (NADH) activity"/>
    <property type="evidence" value="ECO:0007669"/>
    <property type="project" value="UniProtKB-EC"/>
</dbReference>
<evidence type="ECO:0000313" key="11">
    <source>
        <dbReference type="EMBL" id="SPD71789.1"/>
    </source>
</evidence>
<feature type="domain" description="Methylene-tetrahydrofolate reductase C-terminal-like" evidence="10">
    <location>
        <begin position="396"/>
        <end position="480"/>
    </location>
</feature>
<evidence type="ECO:0000256" key="9">
    <source>
        <dbReference type="RuleBase" id="RU003862"/>
    </source>
</evidence>
<comment type="similarity">
    <text evidence="3 9">Belongs to the methylenetetrahydrofolate reductase family.</text>
</comment>
<accession>A0A445MQU9</accession>
<evidence type="ECO:0000256" key="2">
    <source>
        <dbReference type="ARBA" id="ARBA00004777"/>
    </source>
</evidence>
<gene>
    <name evidence="11" type="ORF">PITCH_A1040003</name>
</gene>
<comment type="catalytic activity">
    <reaction evidence="8">
        <text>(6S)-5-methyl-5,6,7,8-tetrahydrofolate + NAD(+) = (6R)-5,10-methylene-5,6,7,8-tetrahydrofolate + NADH + H(+)</text>
        <dbReference type="Rhea" id="RHEA:19821"/>
        <dbReference type="ChEBI" id="CHEBI:15378"/>
        <dbReference type="ChEBI" id="CHEBI:15636"/>
        <dbReference type="ChEBI" id="CHEBI:18608"/>
        <dbReference type="ChEBI" id="CHEBI:57540"/>
        <dbReference type="ChEBI" id="CHEBI:57945"/>
        <dbReference type="EC" id="1.5.1.54"/>
    </reaction>
    <physiologicalReaction direction="right-to-left" evidence="8">
        <dbReference type="Rhea" id="RHEA:19823"/>
    </physiologicalReaction>
</comment>
<reference evidence="11" key="1">
    <citation type="submission" date="2018-01" db="EMBL/GenBank/DDBJ databases">
        <authorList>
            <person name="Regsiter A."/>
            <person name="William W."/>
        </authorList>
    </citation>
    <scope>NUCLEOTIDE SEQUENCE</scope>
    <source>
        <strain evidence="11">TRIP AH-1</strain>
    </source>
</reference>
<dbReference type="AlphaFoldDB" id="A0A445MQU9"/>
<evidence type="ECO:0000256" key="1">
    <source>
        <dbReference type="ARBA" id="ARBA00001974"/>
    </source>
</evidence>
<dbReference type="PANTHER" id="PTHR45754">
    <property type="entry name" value="METHYLENETETRAHYDROFOLATE REDUCTASE"/>
    <property type="match status" value="1"/>
</dbReference>
<dbReference type="GO" id="GO:0071949">
    <property type="term" value="F:FAD binding"/>
    <property type="evidence" value="ECO:0007669"/>
    <property type="project" value="TreeGrafter"/>
</dbReference>
<dbReference type="Gene3D" id="3.20.20.220">
    <property type="match status" value="1"/>
</dbReference>
<evidence type="ECO:0000256" key="8">
    <source>
        <dbReference type="ARBA" id="ARBA00048628"/>
    </source>
</evidence>
<comment type="pathway">
    <text evidence="7">Amino-acid biosynthesis; L-methionine biosynthesis via de novo pathway.</text>
</comment>
<evidence type="ECO:0000259" key="10">
    <source>
        <dbReference type="Pfam" id="PF12225"/>
    </source>
</evidence>
<dbReference type="GO" id="GO:0005829">
    <property type="term" value="C:cytosol"/>
    <property type="evidence" value="ECO:0007669"/>
    <property type="project" value="TreeGrafter"/>
</dbReference>
<name>A0A445MQU9_9BACT</name>
<evidence type="ECO:0000256" key="6">
    <source>
        <dbReference type="ARBA" id="ARBA00023002"/>
    </source>
</evidence>
<protein>
    <recommendedName>
        <fullName evidence="9">Methylenetetrahydrofolate reductase</fullName>
    </recommendedName>
</protein>
<dbReference type="InterPro" id="IPR029041">
    <property type="entry name" value="FAD-linked_oxidoreductase-like"/>
</dbReference>
<dbReference type="SUPFAM" id="SSF51730">
    <property type="entry name" value="FAD-linked oxidoreductase"/>
    <property type="match status" value="1"/>
</dbReference>
<dbReference type="InterPro" id="IPR022026">
    <property type="entry name" value="DUF5981"/>
</dbReference>
<dbReference type="GO" id="GO:0009086">
    <property type="term" value="P:methionine biosynthetic process"/>
    <property type="evidence" value="ECO:0007669"/>
    <property type="project" value="TreeGrafter"/>
</dbReference>
<comment type="pathway">
    <text evidence="2 9">One-carbon metabolism; tetrahydrofolate interconversion.</text>
</comment>
<keyword evidence="4 9" id="KW-0285">Flavoprotein</keyword>
<proteinExistence type="inferred from homology"/>
<dbReference type="PANTHER" id="PTHR45754:SF3">
    <property type="entry name" value="METHYLENETETRAHYDROFOLATE REDUCTASE (NADPH)"/>
    <property type="match status" value="1"/>
</dbReference>
<keyword evidence="5 9" id="KW-0274">FAD</keyword>
<evidence type="ECO:0000256" key="4">
    <source>
        <dbReference type="ARBA" id="ARBA00022630"/>
    </source>
</evidence>
<evidence type="ECO:0000256" key="3">
    <source>
        <dbReference type="ARBA" id="ARBA00006743"/>
    </source>
</evidence>
<evidence type="ECO:0000256" key="7">
    <source>
        <dbReference type="ARBA" id="ARBA00034478"/>
    </source>
</evidence>
<evidence type="ECO:0000256" key="5">
    <source>
        <dbReference type="ARBA" id="ARBA00022827"/>
    </source>
</evidence>
<dbReference type="InterPro" id="IPR003171">
    <property type="entry name" value="Mehydrof_redctse-like"/>
</dbReference>
<dbReference type="EMBL" id="OJIN01000007">
    <property type="protein sequence ID" value="SPD71789.1"/>
    <property type="molecule type" value="Genomic_DNA"/>
</dbReference>
<organism evidence="11">
    <name type="scientific">uncultured Desulfobacterium sp</name>
    <dbReference type="NCBI Taxonomy" id="201089"/>
    <lineage>
        <taxon>Bacteria</taxon>
        <taxon>Pseudomonadati</taxon>
        <taxon>Thermodesulfobacteriota</taxon>
        <taxon>Desulfobacteria</taxon>
        <taxon>Desulfobacterales</taxon>
        <taxon>Desulfobacteriaceae</taxon>
        <taxon>Desulfobacterium</taxon>
        <taxon>environmental samples</taxon>
    </lineage>
</organism>
<comment type="cofactor">
    <cofactor evidence="1 9">
        <name>FAD</name>
        <dbReference type="ChEBI" id="CHEBI:57692"/>
    </cofactor>
</comment>
<dbReference type="Pfam" id="PF02219">
    <property type="entry name" value="MTHFR"/>
    <property type="match status" value="1"/>
</dbReference>
<sequence length="514" mass="58461">MARNFQTDLADPNLFVVTMELVPKAESIGRSIDTVLQFADDALNDGRLSAVSITDNPGGNPSLSPDVLGKEILDRGMDVIVHFTYRDMNRAGIESRALQLRRMGMKNILALTGDYSGKGFGGQPAPVFDLDSVSLLCFFHMMNKKAENNGISDDFFTGCAVSPFKWTEPECYLQYYKLCKKISAGADFIITQLGYDARKFQKLIQVLKKNNIRTPALASIYLLTPRSARVMNSGKVPGAVVSKELFKQISKEWEADKRKGYFSAVERAAKLAAVCKGLGYRGIHIGGVHRNFKTVKRIIDLLADIENDWEYFLNEFTYSQPDHFYMFTKEDDSPLSVNRLTPKKNKAYSFQKCHFKSLYHMHQVFFDFDSPNAPLYNKICNLLDQSKIGRHSINIFEEGFKKILLNCQQCGDCCIQHLGFLCPESQCPKHMRNGSCGGSRDGKCEVNPEKYCVWYRAYQRFALIDKTDDMAKDYVPPRMWELNKTSSWINFHLGINHQTKSGDAAFRYNFERSI</sequence>
<dbReference type="UniPathway" id="UPA00193"/>
<keyword evidence="6 9" id="KW-0560">Oxidoreductase</keyword>